<proteinExistence type="predicted"/>
<evidence type="ECO:0000313" key="1">
    <source>
        <dbReference type="EMBL" id="THG90915.1"/>
    </source>
</evidence>
<evidence type="ECO:0000313" key="2">
    <source>
        <dbReference type="Proteomes" id="UP000297014"/>
    </source>
</evidence>
<comment type="caution">
    <text evidence="1">The sequence shown here is derived from an EMBL/GenBank/DDBJ whole genome shotgun (WGS) entry which is preliminary data.</text>
</comment>
<organism evidence="1 2">
    <name type="scientific">Alkalihalobacillus alcalophilus ATCC 27647 = CGMCC 1.3604</name>
    <dbReference type="NCBI Taxonomy" id="1218173"/>
    <lineage>
        <taxon>Bacteria</taxon>
        <taxon>Bacillati</taxon>
        <taxon>Bacillota</taxon>
        <taxon>Bacilli</taxon>
        <taxon>Bacillales</taxon>
        <taxon>Bacillaceae</taxon>
        <taxon>Alkalihalobacillus</taxon>
    </lineage>
</organism>
<name>A0A4S4K016_ALKAL</name>
<sequence>MRKTREIVEFYIEKANVYYYGIGGEVSKSLLSQEIV</sequence>
<accession>A0A4S4K016</accession>
<dbReference type="EMBL" id="JALP01000104">
    <property type="protein sequence ID" value="THG90915.1"/>
    <property type="molecule type" value="Genomic_DNA"/>
</dbReference>
<reference evidence="1 2" key="1">
    <citation type="submission" date="2014-01" db="EMBL/GenBank/DDBJ databases">
        <title>Draft genome sequencing of Bacillus alcalophilus CGMCC 1.3604.</title>
        <authorList>
            <person name="Yang J."/>
            <person name="Diao L."/>
            <person name="Yang S."/>
        </authorList>
    </citation>
    <scope>NUCLEOTIDE SEQUENCE [LARGE SCALE GENOMIC DNA]</scope>
    <source>
        <strain evidence="1 2">CGMCC 1.3604</strain>
    </source>
</reference>
<gene>
    <name evidence="1" type="ORF">AJ85_08170</name>
</gene>
<dbReference type="Proteomes" id="UP000297014">
    <property type="component" value="Unassembled WGS sequence"/>
</dbReference>
<protein>
    <submittedName>
        <fullName evidence="1">Uncharacterized protein</fullName>
    </submittedName>
</protein>
<dbReference type="AlphaFoldDB" id="A0A4S4K016"/>